<name>A0AA36CN46_9BILA</name>
<dbReference type="InterPro" id="IPR004087">
    <property type="entry name" value="KH_dom"/>
</dbReference>
<dbReference type="Pfam" id="PF00013">
    <property type="entry name" value="KH_1"/>
    <property type="match status" value="1"/>
</dbReference>
<keyword evidence="4" id="KW-1185">Reference proteome</keyword>
<reference evidence="3" key="1">
    <citation type="submission" date="2023-06" db="EMBL/GenBank/DDBJ databases">
        <authorList>
            <person name="Delattre M."/>
        </authorList>
    </citation>
    <scope>NUCLEOTIDE SEQUENCE</scope>
    <source>
        <strain evidence="3">AF72</strain>
    </source>
</reference>
<dbReference type="InterPro" id="IPR004088">
    <property type="entry name" value="KH_dom_type_1"/>
</dbReference>
<feature type="non-terminal residue" evidence="3">
    <location>
        <position position="179"/>
    </location>
</feature>
<evidence type="ECO:0000313" key="4">
    <source>
        <dbReference type="Proteomes" id="UP001177023"/>
    </source>
</evidence>
<dbReference type="InterPro" id="IPR036612">
    <property type="entry name" value="KH_dom_type_1_sf"/>
</dbReference>
<evidence type="ECO:0000256" key="1">
    <source>
        <dbReference type="PROSITE-ProRule" id="PRU00117"/>
    </source>
</evidence>
<dbReference type="Proteomes" id="UP001177023">
    <property type="component" value="Unassembled WGS sequence"/>
</dbReference>
<accession>A0AA36CN46</accession>
<comment type="caution">
    <text evidence="3">The sequence shown here is derived from an EMBL/GenBank/DDBJ whole genome shotgun (WGS) entry which is preliminary data.</text>
</comment>
<gene>
    <name evidence="3" type="ORF">MSPICULIGERA_LOCUS9792</name>
</gene>
<evidence type="ECO:0000313" key="3">
    <source>
        <dbReference type="EMBL" id="CAJ0571383.1"/>
    </source>
</evidence>
<dbReference type="AlphaFoldDB" id="A0AA36CN46"/>
<feature type="domain" description="K Homology" evidence="2">
    <location>
        <begin position="60"/>
        <end position="159"/>
    </location>
</feature>
<dbReference type="EMBL" id="CATQJA010002560">
    <property type="protein sequence ID" value="CAJ0571383.1"/>
    <property type="molecule type" value="Genomic_DNA"/>
</dbReference>
<keyword evidence="1" id="KW-0694">RNA-binding</keyword>
<dbReference type="PROSITE" id="PS50084">
    <property type="entry name" value="KH_TYPE_1"/>
    <property type="match status" value="1"/>
</dbReference>
<dbReference type="SUPFAM" id="SSF54791">
    <property type="entry name" value="Eukaryotic type KH-domain (KH-domain type I)"/>
    <property type="match status" value="1"/>
</dbReference>
<organism evidence="3 4">
    <name type="scientific">Mesorhabditis spiculigera</name>
    <dbReference type="NCBI Taxonomy" id="96644"/>
    <lineage>
        <taxon>Eukaryota</taxon>
        <taxon>Metazoa</taxon>
        <taxon>Ecdysozoa</taxon>
        <taxon>Nematoda</taxon>
        <taxon>Chromadorea</taxon>
        <taxon>Rhabditida</taxon>
        <taxon>Rhabditina</taxon>
        <taxon>Rhabditomorpha</taxon>
        <taxon>Rhabditoidea</taxon>
        <taxon>Rhabditidae</taxon>
        <taxon>Mesorhabditinae</taxon>
        <taxon>Mesorhabditis</taxon>
    </lineage>
</organism>
<dbReference type="GO" id="GO:0003723">
    <property type="term" value="F:RNA binding"/>
    <property type="evidence" value="ECO:0007669"/>
    <property type="project" value="UniProtKB-UniRule"/>
</dbReference>
<dbReference type="SMART" id="SM00322">
    <property type="entry name" value="KH"/>
    <property type="match status" value="1"/>
</dbReference>
<evidence type="ECO:0000259" key="2">
    <source>
        <dbReference type="SMART" id="SM00322"/>
    </source>
</evidence>
<sequence>MPTPSKGTVTRNVDLLLLEPTRVLLKFLPPKTVQIIGTSAYDVDLAEVALERHVLDIYTSGCSHTISVPTMMVPLLIGRAGSSIQEIRDKSSVEVAILGQKDEKSKNEREDYGPEASKAFEKLKARFYDENGFEFTNIVLTGDYLMISVAVMMISGKLDDLNQGPRRKPVYYDYGHQEM</sequence>
<protein>
    <recommendedName>
        <fullName evidence="2">K Homology domain-containing protein</fullName>
    </recommendedName>
</protein>
<dbReference type="Gene3D" id="3.30.1370.10">
    <property type="entry name" value="K Homology domain, type 1"/>
    <property type="match status" value="1"/>
</dbReference>
<proteinExistence type="predicted"/>